<keyword evidence="1" id="KW-0233">DNA recombination</keyword>
<dbReference type="InterPro" id="IPR052925">
    <property type="entry name" value="Phage_Integrase-like_Recomb"/>
</dbReference>
<dbReference type="SUPFAM" id="SSF56349">
    <property type="entry name" value="DNA breaking-rejoining enzymes"/>
    <property type="match status" value="1"/>
</dbReference>
<dbReference type="EMBL" id="KN838928">
    <property type="protein sequence ID" value="KIJ92190.1"/>
    <property type="molecule type" value="Genomic_DNA"/>
</dbReference>
<dbReference type="InterPro" id="IPR011010">
    <property type="entry name" value="DNA_brk_join_enz"/>
</dbReference>
<protein>
    <recommendedName>
        <fullName evidence="5">DNA breaking-rejoining enzyme</fullName>
    </recommendedName>
</protein>
<organism evidence="3 4">
    <name type="scientific">Laccaria amethystina LaAM-08-1</name>
    <dbReference type="NCBI Taxonomy" id="1095629"/>
    <lineage>
        <taxon>Eukaryota</taxon>
        <taxon>Fungi</taxon>
        <taxon>Dikarya</taxon>
        <taxon>Basidiomycota</taxon>
        <taxon>Agaricomycotina</taxon>
        <taxon>Agaricomycetes</taxon>
        <taxon>Agaricomycetidae</taxon>
        <taxon>Agaricales</taxon>
        <taxon>Agaricineae</taxon>
        <taxon>Hydnangiaceae</taxon>
        <taxon>Laccaria</taxon>
    </lineage>
</organism>
<dbReference type="AlphaFoldDB" id="A0A0C9WNR5"/>
<evidence type="ECO:0000256" key="2">
    <source>
        <dbReference type="SAM" id="MobiDB-lite"/>
    </source>
</evidence>
<dbReference type="PANTHER" id="PTHR34605">
    <property type="entry name" value="PHAGE_INTEGRASE DOMAIN-CONTAINING PROTEIN"/>
    <property type="match status" value="1"/>
</dbReference>
<reference evidence="3 4" key="1">
    <citation type="submission" date="2014-04" db="EMBL/GenBank/DDBJ databases">
        <authorList>
            <consortium name="DOE Joint Genome Institute"/>
            <person name="Kuo A."/>
            <person name="Kohler A."/>
            <person name="Nagy L.G."/>
            <person name="Floudas D."/>
            <person name="Copeland A."/>
            <person name="Barry K.W."/>
            <person name="Cichocki N."/>
            <person name="Veneault-Fourrey C."/>
            <person name="LaButti K."/>
            <person name="Lindquist E.A."/>
            <person name="Lipzen A."/>
            <person name="Lundell T."/>
            <person name="Morin E."/>
            <person name="Murat C."/>
            <person name="Sun H."/>
            <person name="Tunlid A."/>
            <person name="Henrissat B."/>
            <person name="Grigoriev I.V."/>
            <person name="Hibbett D.S."/>
            <person name="Martin F."/>
            <person name="Nordberg H.P."/>
            <person name="Cantor M.N."/>
            <person name="Hua S.X."/>
        </authorList>
    </citation>
    <scope>NUCLEOTIDE SEQUENCE [LARGE SCALE GENOMIC DNA]</scope>
    <source>
        <strain evidence="3 4">LaAM-08-1</strain>
    </source>
</reference>
<dbReference type="HOGENOM" id="CLU_003292_1_1_1"/>
<reference evidence="4" key="2">
    <citation type="submission" date="2015-01" db="EMBL/GenBank/DDBJ databases">
        <title>Evolutionary Origins and Diversification of the Mycorrhizal Mutualists.</title>
        <authorList>
            <consortium name="DOE Joint Genome Institute"/>
            <consortium name="Mycorrhizal Genomics Consortium"/>
            <person name="Kohler A."/>
            <person name="Kuo A."/>
            <person name="Nagy L.G."/>
            <person name="Floudas D."/>
            <person name="Copeland A."/>
            <person name="Barry K.W."/>
            <person name="Cichocki N."/>
            <person name="Veneault-Fourrey C."/>
            <person name="LaButti K."/>
            <person name="Lindquist E.A."/>
            <person name="Lipzen A."/>
            <person name="Lundell T."/>
            <person name="Morin E."/>
            <person name="Murat C."/>
            <person name="Riley R."/>
            <person name="Ohm R."/>
            <person name="Sun H."/>
            <person name="Tunlid A."/>
            <person name="Henrissat B."/>
            <person name="Grigoriev I.V."/>
            <person name="Hibbett D.S."/>
            <person name="Martin F."/>
        </authorList>
    </citation>
    <scope>NUCLEOTIDE SEQUENCE [LARGE SCALE GENOMIC DNA]</scope>
    <source>
        <strain evidence="4">LaAM-08-1</strain>
    </source>
</reference>
<dbReference type="InterPro" id="IPR013762">
    <property type="entry name" value="Integrase-like_cat_sf"/>
</dbReference>
<evidence type="ECO:0008006" key="5">
    <source>
        <dbReference type="Google" id="ProtNLM"/>
    </source>
</evidence>
<evidence type="ECO:0000313" key="3">
    <source>
        <dbReference type="EMBL" id="KIJ92190.1"/>
    </source>
</evidence>
<evidence type="ECO:0000256" key="1">
    <source>
        <dbReference type="ARBA" id="ARBA00023172"/>
    </source>
</evidence>
<dbReference type="OrthoDB" id="2678913at2759"/>
<dbReference type="Proteomes" id="UP000054477">
    <property type="component" value="Unassembled WGS sequence"/>
</dbReference>
<feature type="region of interest" description="Disordered" evidence="2">
    <location>
        <begin position="1"/>
        <end position="20"/>
    </location>
</feature>
<proteinExistence type="predicted"/>
<gene>
    <name evidence="3" type="ORF">K443DRAFT_13782</name>
</gene>
<dbReference type="GO" id="GO:0003677">
    <property type="term" value="F:DNA binding"/>
    <property type="evidence" value="ECO:0007669"/>
    <property type="project" value="InterPro"/>
</dbReference>
<dbReference type="Gene3D" id="1.10.443.10">
    <property type="entry name" value="Intergrase catalytic core"/>
    <property type="match status" value="1"/>
</dbReference>
<keyword evidence="4" id="KW-1185">Reference proteome</keyword>
<accession>A0A0C9WNR5</accession>
<name>A0A0C9WNR5_9AGAR</name>
<dbReference type="PANTHER" id="PTHR34605:SF3">
    <property type="entry name" value="P CELL-TYPE AGGLUTINATION PROTEIN MAP4-LIKE-RELATED"/>
    <property type="match status" value="1"/>
</dbReference>
<dbReference type="STRING" id="1095629.A0A0C9WNR5"/>
<sequence length="234" mass="26204">MEDRQARVGCPPEGGGKTDTPILKEKETMPYPIDFMLATWRFLDLSTLLGASVFACLATGHIREFTVQRLNGFDPNVHVSWAQVSFDQNREGQKVTVLHVPHTKVSQQGEDICWAKQDGPMDPDAALAHHLEVNNPPQEGHLFTYHHKNRHRPLTKSKFLTELAKATCATGLDPLQGHSIRIGSTLEYLLRGIPFDIMKVKGHWSSDAFTLYLQKHAQILAPYIQAVPALHDSP</sequence>
<evidence type="ECO:0000313" key="4">
    <source>
        <dbReference type="Proteomes" id="UP000054477"/>
    </source>
</evidence>
<dbReference type="GO" id="GO:0015074">
    <property type="term" value="P:DNA integration"/>
    <property type="evidence" value="ECO:0007669"/>
    <property type="project" value="InterPro"/>
</dbReference>
<dbReference type="GO" id="GO:0006310">
    <property type="term" value="P:DNA recombination"/>
    <property type="evidence" value="ECO:0007669"/>
    <property type="project" value="UniProtKB-KW"/>
</dbReference>